<evidence type="ECO:0000256" key="1">
    <source>
        <dbReference type="ARBA" id="ARBA00000215"/>
    </source>
</evidence>
<dbReference type="AlphaFoldDB" id="A0A5J4NEW7"/>
<sequence length="515" mass="55771">MLDVALCNKVRELLLNIYLPLFKLLLMHRVPIANLGPLIYVPLTKLCRNQGHSFWSRCLQPPERLANYTILTVGLFSCVLLAHLWSVIGPLPGTANTTHSIGLLVLALFAAVVDCTSSVTFVAYLSGLPETYVGALTFGEAFSDLLPSLIALIQGVGKAPECVNVTVNGTSTLVPHYPPPRFSVTVFMYCLAMLLLLSLVAFFILDCSPWGLGQTVRHRYLTRRIRPGTLFPVSTTNTDYVPPGSSTCSKLPVRSNTSSRSRRDSHEKSAVEKDLTVGFAPTSSRKVFATSSEPIIVLMPTALINNRHAKLGLQTGEFVLAIILLAYASLLTNGFLPAFQSYSSASYSILTYHLAVTLSGVVCTVVAVVATYLVHRSKLAQSARTHELDHVGDQTHDGTDWATGSYISHTQMAWLLIAGLASAPAGHVIFLATTSPNPPSLCGFGPILAVLSWILLRAGFSGLRTWLWLHLSSRSDEPMALRYAGLATQIGAALGAIASFLLVVQFQLFQPKHPC</sequence>
<keyword evidence="5 9" id="KW-1003">Cell membrane</keyword>
<dbReference type="PANTHER" id="PTHR12929:SF10">
    <property type="entry name" value="RIBOFLAVIN TRANSPORTER"/>
    <property type="match status" value="1"/>
</dbReference>
<keyword evidence="6 9" id="KW-0812">Transmembrane</keyword>
<gene>
    <name evidence="11" type="ORF">DEA37_0012694</name>
</gene>
<comment type="caution">
    <text evidence="11">The sequence shown here is derived from an EMBL/GenBank/DDBJ whole genome shotgun (WGS) entry which is preliminary data.</text>
</comment>
<keyword evidence="8 9" id="KW-0472">Membrane</keyword>
<accession>A0A5J4NEW7</accession>
<feature type="transmembrane region" description="Helical" evidence="9">
    <location>
        <begin position="100"/>
        <end position="125"/>
    </location>
</feature>
<evidence type="ECO:0000256" key="9">
    <source>
        <dbReference type="RuleBase" id="RU368035"/>
    </source>
</evidence>
<evidence type="ECO:0000313" key="12">
    <source>
        <dbReference type="Proteomes" id="UP000324629"/>
    </source>
</evidence>
<evidence type="ECO:0000256" key="6">
    <source>
        <dbReference type="ARBA" id="ARBA00022692"/>
    </source>
</evidence>
<evidence type="ECO:0000256" key="4">
    <source>
        <dbReference type="ARBA" id="ARBA00022448"/>
    </source>
</evidence>
<feature type="transmembrane region" description="Helical" evidence="9">
    <location>
        <begin position="481"/>
        <end position="504"/>
    </location>
</feature>
<feature type="transmembrane region" description="Helical" evidence="9">
    <location>
        <begin position="20"/>
        <end position="44"/>
    </location>
</feature>
<feature type="transmembrane region" description="Helical" evidence="9">
    <location>
        <begin position="351"/>
        <end position="374"/>
    </location>
</feature>
<comment type="catalytic activity">
    <reaction evidence="1 9">
        <text>riboflavin(in) = riboflavin(out)</text>
        <dbReference type="Rhea" id="RHEA:35015"/>
        <dbReference type="ChEBI" id="CHEBI:57986"/>
    </reaction>
</comment>
<evidence type="ECO:0000256" key="7">
    <source>
        <dbReference type="ARBA" id="ARBA00022989"/>
    </source>
</evidence>
<keyword evidence="4 9" id="KW-0813">Transport</keyword>
<feature type="transmembrane region" description="Helical" evidence="9">
    <location>
        <begin position="444"/>
        <end position="469"/>
    </location>
</feature>
<dbReference type="Pfam" id="PF06237">
    <property type="entry name" value="SLC52_ribofla_tr"/>
    <property type="match status" value="2"/>
</dbReference>
<evidence type="ECO:0000256" key="5">
    <source>
        <dbReference type="ARBA" id="ARBA00022475"/>
    </source>
</evidence>
<dbReference type="GO" id="GO:0032217">
    <property type="term" value="F:riboflavin transmembrane transporter activity"/>
    <property type="evidence" value="ECO:0007669"/>
    <property type="project" value="UniProtKB-UniRule"/>
</dbReference>
<feature type="transmembrane region" description="Helical" evidence="9">
    <location>
        <begin position="186"/>
        <end position="205"/>
    </location>
</feature>
<name>A0A5J4NEW7_9TREM</name>
<keyword evidence="12" id="KW-1185">Reference proteome</keyword>
<evidence type="ECO:0000256" key="10">
    <source>
        <dbReference type="SAM" id="MobiDB-lite"/>
    </source>
</evidence>
<feature type="transmembrane region" description="Helical" evidence="9">
    <location>
        <begin position="413"/>
        <end position="432"/>
    </location>
</feature>
<feature type="transmembrane region" description="Helical" evidence="9">
    <location>
        <begin position="318"/>
        <end position="339"/>
    </location>
</feature>
<organism evidence="11 12">
    <name type="scientific">Paragonimus westermani</name>
    <dbReference type="NCBI Taxonomy" id="34504"/>
    <lineage>
        <taxon>Eukaryota</taxon>
        <taxon>Metazoa</taxon>
        <taxon>Spiralia</taxon>
        <taxon>Lophotrochozoa</taxon>
        <taxon>Platyhelminthes</taxon>
        <taxon>Trematoda</taxon>
        <taxon>Digenea</taxon>
        <taxon>Plagiorchiida</taxon>
        <taxon>Troglotremata</taxon>
        <taxon>Troglotrematidae</taxon>
        <taxon>Paragonimus</taxon>
    </lineage>
</organism>
<feature type="transmembrane region" description="Helical" evidence="9">
    <location>
        <begin position="65"/>
        <end position="88"/>
    </location>
</feature>
<evidence type="ECO:0000256" key="2">
    <source>
        <dbReference type="ARBA" id="ARBA00004651"/>
    </source>
</evidence>
<dbReference type="InterPro" id="IPR009357">
    <property type="entry name" value="Riboflavin_transptr"/>
</dbReference>
<feature type="region of interest" description="Disordered" evidence="10">
    <location>
        <begin position="236"/>
        <end position="269"/>
    </location>
</feature>
<feature type="compositionally biased region" description="Polar residues" evidence="10">
    <location>
        <begin position="236"/>
        <end position="249"/>
    </location>
</feature>
<evidence type="ECO:0000256" key="8">
    <source>
        <dbReference type="ARBA" id="ARBA00023136"/>
    </source>
</evidence>
<comment type="similarity">
    <text evidence="3 9">Belongs to the riboflavin transporter family.</text>
</comment>
<dbReference type="Proteomes" id="UP000324629">
    <property type="component" value="Unassembled WGS sequence"/>
</dbReference>
<dbReference type="GO" id="GO:0005886">
    <property type="term" value="C:plasma membrane"/>
    <property type="evidence" value="ECO:0007669"/>
    <property type="project" value="UniProtKB-SubCell"/>
</dbReference>
<evidence type="ECO:0000256" key="3">
    <source>
        <dbReference type="ARBA" id="ARBA00006366"/>
    </source>
</evidence>
<dbReference type="EMBL" id="QNGE01003480">
    <property type="protein sequence ID" value="KAA3673994.1"/>
    <property type="molecule type" value="Genomic_DNA"/>
</dbReference>
<dbReference type="PANTHER" id="PTHR12929">
    <property type="entry name" value="SOLUTE CARRIER FAMILY 52"/>
    <property type="match status" value="1"/>
</dbReference>
<comment type="subcellular location">
    <subcellularLocation>
        <location evidence="2 9">Cell membrane</location>
        <topology evidence="2 9">Multi-pass membrane protein</topology>
    </subcellularLocation>
</comment>
<reference evidence="11 12" key="1">
    <citation type="journal article" date="2019" name="Gigascience">
        <title>Whole-genome sequence of the oriental lung fluke Paragonimus westermani.</title>
        <authorList>
            <person name="Oey H."/>
            <person name="Zakrzewski M."/>
            <person name="Narain K."/>
            <person name="Devi K.R."/>
            <person name="Agatsuma T."/>
            <person name="Nawaratna S."/>
            <person name="Gobert G.N."/>
            <person name="Jones M.K."/>
            <person name="Ragan M.A."/>
            <person name="McManus D.P."/>
            <person name="Krause L."/>
        </authorList>
    </citation>
    <scope>NUCLEOTIDE SEQUENCE [LARGE SCALE GENOMIC DNA]</scope>
    <source>
        <strain evidence="11 12">IND2009</strain>
    </source>
</reference>
<comment type="function">
    <text evidence="9">Plasma membrane transporter mediating the uptake by cells of the water soluble vitamin B2/riboflavin that plays a key role in biochemical oxidation-reduction reactions of the carbohydrate, lipid, and amino acid metabolism.</text>
</comment>
<evidence type="ECO:0000313" key="11">
    <source>
        <dbReference type="EMBL" id="KAA3673994.1"/>
    </source>
</evidence>
<keyword evidence="7 9" id="KW-1133">Transmembrane helix</keyword>
<proteinExistence type="inferred from homology"/>
<protein>
    <recommendedName>
        <fullName evidence="9">Riboflavin transporter</fullName>
    </recommendedName>
</protein>